<dbReference type="AlphaFoldDB" id="A0A3B1DT09"/>
<organism evidence="2">
    <name type="scientific">hydrothermal vent metagenome</name>
    <dbReference type="NCBI Taxonomy" id="652676"/>
    <lineage>
        <taxon>unclassified sequences</taxon>
        <taxon>metagenomes</taxon>
        <taxon>ecological metagenomes</taxon>
    </lineage>
</organism>
<dbReference type="SUPFAM" id="SSF56042">
    <property type="entry name" value="PurM C-terminal domain-like"/>
    <property type="match status" value="1"/>
</dbReference>
<evidence type="ECO:0000313" key="2">
    <source>
        <dbReference type="EMBL" id="VAX31767.1"/>
    </source>
</evidence>
<dbReference type="CDD" id="cd02194">
    <property type="entry name" value="ThiL"/>
    <property type="match status" value="1"/>
</dbReference>
<reference evidence="2" key="1">
    <citation type="submission" date="2018-06" db="EMBL/GenBank/DDBJ databases">
        <authorList>
            <person name="Zhirakovskaya E."/>
        </authorList>
    </citation>
    <scope>NUCLEOTIDE SEQUENCE</scope>
</reference>
<evidence type="ECO:0000259" key="1">
    <source>
        <dbReference type="Pfam" id="PF00586"/>
    </source>
</evidence>
<dbReference type="HAMAP" id="MF_02128">
    <property type="entry name" value="TMP_kinase"/>
    <property type="match status" value="1"/>
</dbReference>
<dbReference type="InterPro" id="IPR006283">
    <property type="entry name" value="ThiL-like"/>
</dbReference>
<accession>A0A3B1DT09</accession>
<dbReference type="PIRSF" id="PIRSF005303">
    <property type="entry name" value="Thiam_monoph_kin"/>
    <property type="match status" value="1"/>
</dbReference>
<dbReference type="EC" id="2.7.4.16" evidence="2"/>
<keyword evidence="2" id="KW-0418">Kinase</keyword>
<dbReference type="InterPro" id="IPR016188">
    <property type="entry name" value="PurM-like_N"/>
</dbReference>
<dbReference type="PANTHER" id="PTHR30270:SF0">
    <property type="entry name" value="THIAMINE-MONOPHOSPHATE KINASE"/>
    <property type="match status" value="1"/>
</dbReference>
<dbReference type="PANTHER" id="PTHR30270">
    <property type="entry name" value="THIAMINE-MONOPHOSPHATE KINASE"/>
    <property type="match status" value="1"/>
</dbReference>
<dbReference type="GO" id="GO:0009228">
    <property type="term" value="P:thiamine biosynthetic process"/>
    <property type="evidence" value="ECO:0007669"/>
    <property type="project" value="InterPro"/>
</dbReference>
<name>A0A3B1DT09_9ZZZZ</name>
<dbReference type="Gene3D" id="3.30.1330.10">
    <property type="entry name" value="PurM-like, N-terminal domain"/>
    <property type="match status" value="1"/>
</dbReference>
<dbReference type="Pfam" id="PF00586">
    <property type="entry name" value="AIRS"/>
    <property type="match status" value="1"/>
</dbReference>
<dbReference type="SUPFAM" id="SSF55326">
    <property type="entry name" value="PurM N-terminal domain-like"/>
    <property type="match status" value="1"/>
</dbReference>
<protein>
    <submittedName>
        <fullName evidence="2">Thiamine-monophosphate kinase</fullName>
        <ecNumber evidence="2">2.7.4.16</ecNumber>
    </submittedName>
</protein>
<gene>
    <name evidence="2" type="ORF">MNBD_NITROSPIRAE03-41</name>
</gene>
<dbReference type="InterPro" id="IPR036921">
    <property type="entry name" value="PurM-like_N_sf"/>
</dbReference>
<dbReference type="InterPro" id="IPR036676">
    <property type="entry name" value="PurM-like_C_sf"/>
</dbReference>
<dbReference type="Gene3D" id="3.90.650.10">
    <property type="entry name" value="PurM-like C-terminal domain"/>
    <property type="match status" value="1"/>
</dbReference>
<dbReference type="EMBL" id="UOGI01000120">
    <property type="protein sequence ID" value="VAX31767.1"/>
    <property type="molecule type" value="Genomic_DNA"/>
</dbReference>
<dbReference type="NCBIfam" id="TIGR01379">
    <property type="entry name" value="thiL"/>
    <property type="match status" value="1"/>
</dbReference>
<keyword evidence="2" id="KW-0808">Transferase</keyword>
<dbReference type="GO" id="GO:0009030">
    <property type="term" value="F:thiamine-phosphate kinase activity"/>
    <property type="evidence" value="ECO:0007669"/>
    <property type="project" value="UniProtKB-EC"/>
</dbReference>
<sequence length="329" mass="36193">MKLGDVGELEILERLRKRFASCSEDVIVGIGDDAAALDIQGHTLLISTDTMTEGIHFDLTLVTPYQVGFKLVSSNVSDIFAMGGRPKWSLLSMTLPPDTEKSFLDSFLEGISAGIKRYGLDLVGGDITGSRNSFTVSLTISGMAEKRVIRRSGASVGDRVYLSGPVGEASCGLELLKRLGRSVNLERGEELQLSLKWESVGPLLMRFLLPEACDVSEYSEYITSMIDISDGLFLDLTRLCRESSVGVRLYEVRLPVTEALGEVSAFLGKAPYGFITSGGEDYQQLFTSREPLSMFIEIGEITDRGLYIVRRDGSEEEIRPEGYQHFVSQ</sequence>
<proteinExistence type="inferred from homology"/>
<feature type="domain" description="PurM-like N-terminal" evidence="1">
    <location>
        <begin position="31"/>
        <end position="143"/>
    </location>
</feature>